<reference evidence="1" key="1">
    <citation type="submission" date="2020-11" db="EMBL/GenBank/DDBJ databases">
        <authorList>
            <person name="Tran Van P."/>
        </authorList>
    </citation>
    <scope>NUCLEOTIDE SEQUENCE</scope>
</reference>
<protein>
    <submittedName>
        <fullName evidence="1">Uncharacterized protein</fullName>
    </submittedName>
</protein>
<gene>
    <name evidence="1" type="ORF">ONB1V03_LOCUS11884</name>
</gene>
<sequence>MSCHELMNTWKGTEEAVMIIDNQIDNKYDAFPPGHIVHIRQHLQYYLPFEHLVQQLLLPLLTALHEHQLYHPEPHHDECGHQCRVEYQVQYPALQCHQHRHLFAHYHRIEWVVNRVDTQKKEELYSSGDPSSGLLSAYIYN</sequence>
<evidence type="ECO:0000313" key="1">
    <source>
        <dbReference type="EMBL" id="CAD7655240.1"/>
    </source>
</evidence>
<dbReference type="Proteomes" id="UP000728032">
    <property type="component" value="Unassembled WGS sequence"/>
</dbReference>
<accession>A0A7R9QRL7</accession>
<organism evidence="1">
    <name type="scientific">Oppiella nova</name>
    <dbReference type="NCBI Taxonomy" id="334625"/>
    <lineage>
        <taxon>Eukaryota</taxon>
        <taxon>Metazoa</taxon>
        <taxon>Ecdysozoa</taxon>
        <taxon>Arthropoda</taxon>
        <taxon>Chelicerata</taxon>
        <taxon>Arachnida</taxon>
        <taxon>Acari</taxon>
        <taxon>Acariformes</taxon>
        <taxon>Sarcoptiformes</taxon>
        <taxon>Oribatida</taxon>
        <taxon>Brachypylina</taxon>
        <taxon>Oppioidea</taxon>
        <taxon>Oppiidae</taxon>
        <taxon>Oppiella</taxon>
    </lineage>
</organism>
<evidence type="ECO:0000313" key="2">
    <source>
        <dbReference type="Proteomes" id="UP000728032"/>
    </source>
</evidence>
<dbReference type="EMBL" id="OC924018">
    <property type="protein sequence ID" value="CAD7655240.1"/>
    <property type="molecule type" value="Genomic_DNA"/>
</dbReference>
<dbReference type="AlphaFoldDB" id="A0A7R9QRL7"/>
<keyword evidence="2" id="KW-1185">Reference proteome</keyword>
<proteinExistence type="predicted"/>
<name>A0A7R9QRL7_9ACAR</name>
<dbReference type="EMBL" id="CAJPVJ010009193">
    <property type="protein sequence ID" value="CAG2172427.1"/>
    <property type="molecule type" value="Genomic_DNA"/>
</dbReference>